<evidence type="ECO:0000313" key="1">
    <source>
        <dbReference type="EMBL" id="MST81860.1"/>
    </source>
</evidence>
<sequence>MAVEKKPGAEIISAAEHGADGSERECCTDGGALQAAQEESCCGSGRHKKRTPQEQKALLTRLKRVEGQIRGIEKMVENDAYCPDILIQVSAATSALNSFNKVLLGCHIRGCVVHDIQEGKDETIDELCEVLQKLMK</sequence>
<dbReference type="Pfam" id="PF02583">
    <property type="entry name" value="Trns_repr_metal"/>
    <property type="match status" value="1"/>
</dbReference>
<dbReference type="PANTHER" id="PTHR33677">
    <property type="entry name" value="TRANSCRIPTIONAL REPRESSOR FRMR-RELATED"/>
    <property type="match status" value="1"/>
</dbReference>
<reference evidence="1 2" key="1">
    <citation type="submission" date="2019-08" db="EMBL/GenBank/DDBJ databases">
        <title>In-depth cultivation of the pig gut microbiome towards novel bacterial diversity and tailored functional studies.</title>
        <authorList>
            <person name="Wylensek D."/>
            <person name="Hitch T.C.A."/>
            <person name="Clavel T."/>
        </authorList>
    </citation>
    <scope>NUCLEOTIDE SEQUENCE [LARGE SCALE GENOMIC DNA]</scope>
    <source>
        <strain evidence="1 2">Oil+RF-744-WCA-WT-13</strain>
    </source>
</reference>
<dbReference type="Proteomes" id="UP000466864">
    <property type="component" value="Unassembled WGS sequence"/>
</dbReference>
<dbReference type="InterPro" id="IPR003735">
    <property type="entry name" value="Metal_Tscrpt_repr"/>
</dbReference>
<accession>A0A7X2P875</accession>
<dbReference type="PANTHER" id="PTHR33677:SF3">
    <property type="entry name" value="COPPER-SENSING TRANSCRIPTIONAL REPRESSOR RICR"/>
    <property type="match status" value="1"/>
</dbReference>
<gene>
    <name evidence="1" type="ORF">FYJ60_05970</name>
</gene>
<dbReference type="GO" id="GO:0046872">
    <property type="term" value="F:metal ion binding"/>
    <property type="evidence" value="ECO:0007669"/>
    <property type="project" value="InterPro"/>
</dbReference>
<dbReference type="EMBL" id="VUMV01000003">
    <property type="protein sequence ID" value="MST81860.1"/>
    <property type="molecule type" value="Genomic_DNA"/>
</dbReference>
<dbReference type="GO" id="GO:0045892">
    <property type="term" value="P:negative regulation of DNA-templated transcription"/>
    <property type="evidence" value="ECO:0007669"/>
    <property type="project" value="UniProtKB-ARBA"/>
</dbReference>
<dbReference type="InterPro" id="IPR038390">
    <property type="entry name" value="Metal_Tscrpt_repr_sf"/>
</dbReference>
<dbReference type="RefSeq" id="WP_154457766.1">
    <property type="nucleotide sequence ID" value="NZ_VUMV01000003.1"/>
</dbReference>
<dbReference type="GO" id="GO:0003677">
    <property type="term" value="F:DNA binding"/>
    <property type="evidence" value="ECO:0007669"/>
    <property type="project" value="InterPro"/>
</dbReference>
<keyword evidence="2" id="KW-1185">Reference proteome</keyword>
<evidence type="ECO:0000313" key="2">
    <source>
        <dbReference type="Proteomes" id="UP000466864"/>
    </source>
</evidence>
<proteinExistence type="predicted"/>
<dbReference type="Gene3D" id="1.20.58.1000">
    <property type="entry name" value="Metal-sensitive repressor, helix protomer"/>
    <property type="match status" value="1"/>
</dbReference>
<name>A0A7X2P875_9FIRM</name>
<comment type="caution">
    <text evidence="1">The sequence shown here is derived from an EMBL/GenBank/DDBJ whole genome shotgun (WGS) entry which is preliminary data.</text>
</comment>
<dbReference type="AlphaFoldDB" id="A0A7X2P875"/>
<dbReference type="CDD" id="cd10156">
    <property type="entry name" value="FpFrmR-Cterm-like_DUF156"/>
    <property type="match status" value="1"/>
</dbReference>
<organism evidence="1 2">
    <name type="scientific">Bilifractor porci</name>
    <dbReference type="NCBI Taxonomy" id="2606636"/>
    <lineage>
        <taxon>Bacteria</taxon>
        <taxon>Bacillati</taxon>
        <taxon>Bacillota</taxon>
        <taxon>Clostridia</taxon>
        <taxon>Lachnospirales</taxon>
        <taxon>Lachnospiraceae</taxon>
        <taxon>Bilifractor</taxon>
    </lineage>
</organism>
<protein>
    <submittedName>
        <fullName evidence="1">Metal-sensing transcriptional repressor</fullName>
    </submittedName>
</protein>